<dbReference type="PROSITE" id="PS51184">
    <property type="entry name" value="JMJC"/>
    <property type="match status" value="1"/>
</dbReference>
<dbReference type="InterPro" id="IPR039994">
    <property type="entry name" value="NO66-like"/>
</dbReference>
<sequence>MHLADLVHPKNEDDFIESDFGKELCFLPGEEGRFSQLLNWRDIDHLLRFQRLSADMLMVVKGDQVIPAEAYVEQVERYPGHPVPDNRRITQRRVVPECLEELARDGASVVINSLEELHEPIADLACNLEKTLGERVYVNAYLSWGDTSGFNTHWDDHDVLILQVLGKKHWRISPPTQVSPMHGSGAPELDGATEAAFDRVITSGDVLHVPRGWWHLVTPVNEPSIHLTIGLTKRTGVHFLSWLSNEMVNEESFRTDISRRGGAPRREHLENLSKILSNYLEDESVLERYLDSHTRATPGRSRFNLDL</sequence>
<comment type="caution">
    <text evidence="5">The sequence shown here is derived from an EMBL/GenBank/DDBJ whole genome shotgun (WGS) entry which is preliminary data.</text>
</comment>
<keyword evidence="3" id="KW-0408">Iron</keyword>
<evidence type="ECO:0000256" key="3">
    <source>
        <dbReference type="ARBA" id="ARBA00023004"/>
    </source>
</evidence>
<evidence type="ECO:0000259" key="4">
    <source>
        <dbReference type="PROSITE" id="PS51184"/>
    </source>
</evidence>
<dbReference type="InterPro" id="IPR003347">
    <property type="entry name" value="JmjC_dom"/>
</dbReference>
<dbReference type="PANTHER" id="PTHR13096">
    <property type="entry name" value="MINA53 MYC INDUCED NUCLEAR ANTIGEN"/>
    <property type="match status" value="1"/>
</dbReference>
<gene>
    <name evidence="5" type="ORF">ABT272_43715</name>
</gene>
<organism evidence="5 6">
    <name type="scientific">Streptomyces sp. 900105245</name>
    <dbReference type="NCBI Taxonomy" id="3154379"/>
    <lineage>
        <taxon>Bacteria</taxon>
        <taxon>Bacillati</taxon>
        <taxon>Actinomycetota</taxon>
        <taxon>Actinomycetes</taxon>
        <taxon>Kitasatosporales</taxon>
        <taxon>Streptomycetaceae</taxon>
        <taxon>Streptomyces</taxon>
    </lineage>
</organism>
<dbReference type="Pfam" id="PF08007">
    <property type="entry name" value="JmjC_2"/>
    <property type="match status" value="1"/>
</dbReference>
<evidence type="ECO:0000256" key="2">
    <source>
        <dbReference type="ARBA" id="ARBA00022723"/>
    </source>
</evidence>
<evidence type="ECO:0000313" key="5">
    <source>
        <dbReference type="EMBL" id="MER6434475.1"/>
    </source>
</evidence>
<protein>
    <submittedName>
        <fullName evidence="5">Cupin domain-containing protein</fullName>
    </submittedName>
</protein>
<name>A0ABV1UMF7_9ACTN</name>
<evidence type="ECO:0000313" key="6">
    <source>
        <dbReference type="Proteomes" id="UP001470023"/>
    </source>
</evidence>
<dbReference type="PANTHER" id="PTHR13096:SF9">
    <property type="entry name" value="BIFUNCTIONAL LYSINE-SPECIFIC DEMETHYLASE AND HISTIDYL-HYDROXYLASE"/>
    <property type="match status" value="1"/>
</dbReference>
<dbReference type="RefSeq" id="WP_352066291.1">
    <property type="nucleotide sequence ID" value="NZ_JBEPAZ010000119.1"/>
</dbReference>
<dbReference type="EMBL" id="JBEPAZ010000119">
    <property type="protein sequence ID" value="MER6434475.1"/>
    <property type="molecule type" value="Genomic_DNA"/>
</dbReference>
<accession>A0ABV1UMF7</accession>
<dbReference type="SUPFAM" id="SSF51197">
    <property type="entry name" value="Clavaminate synthase-like"/>
    <property type="match status" value="1"/>
</dbReference>
<comment type="cofactor">
    <cofactor evidence="1">
        <name>Fe(2+)</name>
        <dbReference type="ChEBI" id="CHEBI:29033"/>
    </cofactor>
</comment>
<dbReference type="Proteomes" id="UP001470023">
    <property type="component" value="Unassembled WGS sequence"/>
</dbReference>
<reference evidence="5 6" key="1">
    <citation type="submission" date="2024-06" db="EMBL/GenBank/DDBJ databases">
        <title>The Natural Products Discovery Center: Release of the First 8490 Sequenced Strains for Exploring Actinobacteria Biosynthetic Diversity.</title>
        <authorList>
            <person name="Kalkreuter E."/>
            <person name="Kautsar S.A."/>
            <person name="Yang D."/>
            <person name="Bader C.D."/>
            <person name="Teijaro C.N."/>
            <person name="Fluegel L."/>
            <person name="Davis C.M."/>
            <person name="Simpson J.R."/>
            <person name="Lauterbach L."/>
            <person name="Steele A.D."/>
            <person name="Gui C."/>
            <person name="Meng S."/>
            <person name="Li G."/>
            <person name="Viehrig K."/>
            <person name="Ye F."/>
            <person name="Su P."/>
            <person name="Kiefer A.F."/>
            <person name="Nichols A."/>
            <person name="Cepeda A.J."/>
            <person name="Yan W."/>
            <person name="Fan B."/>
            <person name="Jiang Y."/>
            <person name="Adhikari A."/>
            <person name="Zheng C.-J."/>
            <person name="Schuster L."/>
            <person name="Cowan T.M."/>
            <person name="Smanski M.J."/>
            <person name="Chevrette M.G."/>
            <person name="De Carvalho L.P.S."/>
            <person name="Shen B."/>
        </authorList>
    </citation>
    <scope>NUCLEOTIDE SEQUENCE [LARGE SCALE GENOMIC DNA]</scope>
    <source>
        <strain evidence="5 6">NPDC001166</strain>
    </source>
</reference>
<proteinExistence type="predicted"/>
<feature type="domain" description="JmjC" evidence="4">
    <location>
        <begin position="84"/>
        <end position="248"/>
    </location>
</feature>
<dbReference type="Gene3D" id="2.60.120.650">
    <property type="entry name" value="Cupin"/>
    <property type="match status" value="1"/>
</dbReference>
<evidence type="ECO:0000256" key="1">
    <source>
        <dbReference type="ARBA" id="ARBA00001954"/>
    </source>
</evidence>
<keyword evidence="2" id="KW-0479">Metal-binding</keyword>
<keyword evidence="6" id="KW-1185">Reference proteome</keyword>